<reference evidence="2 3" key="1">
    <citation type="journal article" date="2020" name="Front. Microbiol.">
        <title>Genetic Organization of the aprX-lipA2 Operon Affects the Proteolytic Potential of Pseudomonas Species in Milk.</title>
        <authorList>
            <person name="Maier C."/>
            <person name="Huptas C."/>
            <person name="von Neubeck M."/>
            <person name="Scherer S."/>
            <person name="Wenning M."/>
            <person name="Lucking G."/>
        </authorList>
    </citation>
    <scope>NUCLEOTIDE SEQUENCE [LARGE SCALE GENOMIC DNA]</scope>
    <source>
        <strain evidence="2 3">WS 4997</strain>
    </source>
</reference>
<gene>
    <name evidence="2" type="ORF">HBO18_27625</name>
</gene>
<organism evidence="2 3">
    <name type="scientific">Pseudomonas lactis</name>
    <dbReference type="NCBI Taxonomy" id="1615674"/>
    <lineage>
        <taxon>Bacteria</taxon>
        <taxon>Pseudomonadati</taxon>
        <taxon>Pseudomonadota</taxon>
        <taxon>Gammaproteobacteria</taxon>
        <taxon>Pseudomonadales</taxon>
        <taxon>Pseudomonadaceae</taxon>
        <taxon>Pseudomonas</taxon>
    </lineage>
</organism>
<evidence type="ECO:0000313" key="3">
    <source>
        <dbReference type="Proteomes" id="UP000583279"/>
    </source>
</evidence>
<dbReference type="CDD" id="cd20495">
    <property type="entry name" value="C58_PaToxP-like"/>
    <property type="match status" value="1"/>
</dbReference>
<dbReference type="EMBL" id="JAAQYK010000011">
    <property type="protein sequence ID" value="NNA47895.1"/>
    <property type="molecule type" value="Genomic_DNA"/>
</dbReference>
<dbReference type="AlphaFoldDB" id="A0A7Y1LKN1"/>
<feature type="region of interest" description="Disordered" evidence="1">
    <location>
        <begin position="19"/>
        <end position="44"/>
    </location>
</feature>
<dbReference type="RefSeq" id="WP_169856913.1">
    <property type="nucleotide sequence ID" value="NZ_JAAQYK010000011.1"/>
</dbReference>
<evidence type="ECO:0000313" key="2">
    <source>
        <dbReference type="EMBL" id="NNA47895.1"/>
    </source>
</evidence>
<accession>A0A7Y1LKN1</accession>
<sequence>MTKILHSFQPDILAHLPKPPPIIKLPHTPLTPPQSPEVPGTPDVSNLDLNEQLGNRQNLNTLGDALVGIAERLGKDAPAHDVLAALKATSMEVHPDSAARAVMGARTTLESFIKSLGLPLPNSHFGISGLSVAVLDRAQIHPLGNLEGALGWPVPMSADDQQRLHNLALNYATAPDQPTVKQTPGSLLAYLREQTTLAPDVLGDPVKTLNALVSSPAAQQLGKSLQEGMQHVATDSSAMDHLLAAMTLQLDPESITEANRNLTAGFDLAHEDHWNQTADKVVQALGKHLVANGKTSPDLAGVAAYLLLASRAPVFLIKDIPSTVTYGSPAWVNLAVAATTIEAQTPGRVASMTFAEVMLEAESAGLADRSVTHDAQREALIDWGVVQGVLVKKADHLYSAEELAALLSEFEARTASMTSATQVFEKELPSRALKADTVLKERFPGLEALYDKRLIHVSYQKRRPWGDVFYEPGPVGPHSLRDIVMMDLQGPVRYSSSDSRIPLDKLNAISTFGVLESFNQEFKAAINEKKVAMNTAIRHLISQLPLEDRKNFELGKLSFFYNQSTTLSTELIPIWGNTLHPKEEPLLVRVERGGKATDYEISFKEGSIRSFLPNRAEPKTTRNGNVKCETIAFSPSKGGSSLRKEQPPTDKAVPDSFNGARSQLIADAFVEHTNFDDEAILEQARGLTYHDKNEKRANAISNFILELVPFYSAINCFRKGKVFEGLSHLDMDLFGFVTAGMSTAGKMIKIAGTTASAVSKGARAAKVIGMATFSALNPLGGLGDAAIGGARLAGKGLQFLRNKATKAANAIRGATGSYDVLKAAGKGHGTAVIGTYPSGNVSLQTVAVFKNNRWYHYDPIKKNVFGAPIKNFSRVGASSMIVRATGSNNAAFRHLLNLSQSPTNAAAYQRGLTQGSPFDLPGFHVHMSSEDLVNIALNNHLAPEQMGTLVREIKALRIEEAKLVVSNLKHDVSAPGVIFTDVSQIDYLARTDITSTGHCAGFSNLMALAIMLGKEDELIKNIKRAAMNPGDIQAAEFIQELHNFQMIVGDRSAVHMGKSFKQQNHLEIIDELTNSPTSKTIRIVTADHAMVAGIKVEGSSTSWFFYDPDGALVKFTTLQAMQEGMEKVLNSGRHGKNMNPYVTDKGDKFFETSEFAASDMDTVNDVYKELLDAAL</sequence>
<feature type="compositionally biased region" description="Pro residues" evidence="1">
    <location>
        <begin position="19"/>
        <end position="36"/>
    </location>
</feature>
<name>A0A7Y1LKN1_9PSED</name>
<evidence type="ECO:0000256" key="1">
    <source>
        <dbReference type="SAM" id="MobiDB-lite"/>
    </source>
</evidence>
<proteinExistence type="predicted"/>
<dbReference type="Proteomes" id="UP000583279">
    <property type="component" value="Unassembled WGS sequence"/>
</dbReference>
<protein>
    <submittedName>
        <fullName evidence="2">Uncharacterized protein</fullName>
    </submittedName>
</protein>
<comment type="caution">
    <text evidence="2">The sequence shown here is derived from an EMBL/GenBank/DDBJ whole genome shotgun (WGS) entry which is preliminary data.</text>
</comment>
<feature type="region of interest" description="Disordered" evidence="1">
    <location>
        <begin position="634"/>
        <end position="656"/>
    </location>
</feature>